<evidence type="ECO:0000313" key="2">
    <source>
        <dbReference type="EMBL" id="RQM36906.1"/>
    </source>
</evidence>
<organism evidence="2 3">
    <name type="scientific">Erwinia psidii</name>
    <dbReference type="NCBI Taxonomy" id="69224"/>
    <lineage>
        <taxon>Bacteria</taxon>
        <taxon>Pseudomonadati</taxon>
        <taxon>Pseudomonadota</taxon>
        <taxon>Gammaproteobacteria</taxon>
        <taxon>Enterobacterales</taxon>
        <taxon>Erwiniaceae</taxon>
        <taxon>Erwinia</taxon>
    </lineage>
</organism>
<comment type="caution">
    <text evidence="2">The sequence shown here is derived from an EMBL/GenBank/DDBJ whole genome shotgun (WGS) entry which is preliminary data.</text>
</comment>
<accession>A0A3N6SH83</accession>
<reference evidence="2 3" key="1">
    <citation type="submission" date="2018-10" db="EMBL/GenBank/DDBJ databases">
        <title>Draft genome sequence for the type isolate of Erwinia psidii, agent causal of bacterial blight in guava (Psidium guajava) and wilt and die-back of Eucalyptus spp.</title>
        <authorList>
            <person name="Hermenegildo P.S."/>
            <person name="Santos S.A."/>
            <person name="Guimaraes L.M.S."/>
            <person name="Vidigal P.M.P."/>
            <person name="Pereira I.C."/>
            <person name="Badel J.L."/>
            <person name="Alfenas-Zerbini P."/>
            <person name="Ferreira M.A.S.V."/>
            <person name="Alfenas A.C."/>
        </authorList>
    </citation>
    <scope>NUCLEOTIDE SEQUENCE [LARGE SCALE GENOMIC DNA]</scope>
    <source>
        <strain evidence="2 3">IBSBF 435</strain>
    </source>
</reference>
<dbReference type="Proteomes" id="UP000279457">
    <property type="component" value="Unassembled WGS sequence"/>
</dbReference>
<sequence length="147" mass="15971">MLSAFTPLATMTPVGRGTASWRDKGKQADKGKCKMKGNLMVSLLLVAGFTGATPSASINPVVKQVRMTVEKEKLVSNPDCTDYLFTQNAGKDMDLVDVMEKHGGQCPGDVQVQHRLFSVYVDQKTKQMVSDKDDPQNGNLSLLPPAE</sequence>
<protein>
    <submittedName>
        <fullName evidence="2">Uncharacterized protein</fullName>
    </submittedName>
</protein>
<dbReference type="AlphaFoldDB" id="A0A3N6SH83"/>
<keyword evidence="3" id="KW-1185">Reference proteome</keyword>
<feature type="region of interest" description="Disordered" evidence="1">
    <location>
        <begin position="127"/>
        <end position="147"/>
    </location>
</feature>
<proteinExistence type="predicted"/>
<dbReference type="EMBL" id="RHHM01000016">
    <property type="protein sequence ID" value="RQM36906.1"/>
    <property type="molecule type" value="Genomic_DNA"/>
</dbReference>
<evidence type="ECO:0000313" key="3">
    <source>
        <dbReference type="Proteomes" id="UP000279457"/>
    </source>
</evidence>
<evidence type="ECO:0000256" key="1">
    <source>
        <dbReference type="SAM" id="MobiDB-lite"/>
    </source>
</evidence>
<name>A0A3N6SH83_9GAMM</name>
<gene>
    <name evidence="2" type="ORF">EB241_18275</name>
</gene>